<dbReference type="EMBL" id="BAABDM010000002">
    <property type="protein sequence ID" value="GAA4091267.1"/>
    <property type="molecule type" value="Genomic_DNA"/>
</dbReference>
<gene>
    <name evidence="1" type="ORF">GCM10022414_13150</name>
</gene>
<evidence type="ECO:0008006" key="3">
    <source>
        <dbReference type="Google" id="ProtNLM"/>
    </source>
</evidence>
<dbReference type="Gene3D" id="3.90.550.10">
    <property type="entry name" value="Spore Coat Polysaccharide Biosynthesis Protein SpsA, Chain A"/>
    <property type="match status" value="1"/>
</dbReference>
<dbReference type="InterPro" id="IPR051161">
    <property type="entry name" value="Mannose-6P_isomerase_type2"/>
</dbReference>
<dbReference type="PANTHER" id="PTHR46390:SF1">
    <property type="entry name" value="MANNOSE-1-PHOSPHATE GUANYLYLTRANSFERASE"/>
    <property type="match status" value="1"/>
</dbReference>
<accession>A0ABP7WKZ5</accession>
<sequence length="66" mass="6724">MVAQQFGADLSSIILEPVGRNAAPPIALAAFDALESAADKAPLLLIMAADHVINDVAAFHAAVEVA</sequence>
<dbReference type="InterPro" id="IPR029044">
    <property type="entry name" value="Nucleotide-diphossugar_trans"/>
</dbReference>
<comment type="caution">
    <text evidence="1">The sequence shown here is derived from an EMBL/GenBank/DDBJ whole genome shotgun (WGS) entry which is preliminary data.</text>
</comment>
<evidence type="ECO:0000313" key="1">
    <source>
        <dbReference type="EMBL" id="GAA4091267.1"/>
    </source>
</evidence>
<protein>
    <recommendedName>
        <fullName evidence="3">Mannose-1-phosphate guanylyltransferase</fullName>
    </recommendedName>
</protein>
<dbReference type="PANTHER" id="PTHR46390">
    <property type="entry name" value="MANNOSE-1-PHOSPHATE GUANYLYLTRANSFERASE"/>
    <property type="match status" value="1"/>
</dbReference>
<proteinExistence type="predicted"/>
<dbReference type="Proteomes" id="UP001500392">
    <property type="component" value="Unassembled WGS sequence"/>
</dbReference>
<evidence type="ECO:0000313" key="2">
    <source>
        <dbReference type="Proteomes" id="UP001500392"/>
    </source>
</evidence>
<organism evidence="1 2">
    <name type="scientific">Zhongshania borealis</name>
    <dbReference type="NCBI Taxonomy" id="889488"/>
    <lineage>
        <taxon>Bacteria</taxon>
        <taxon>Pseudomonadati</taxon>
        <taxon>Pseudomonadota</taxon>
        <taxon>Gammaproteobacteria</taxon>
        <taxon>Cellvibrionales</taxon>
        <taxon>Spongiibacteraceae</taxon>
        <taxon>Zhongshania</taxon>
    </lineage>
</organism>
<name>A0ABP7WKZ5_9GAMM</name>
<reference evidence="2" key="1">
    <citation type="journal article" date="2019" name="Int. J. Syst. Evol. Microbiol.">
        <title>The Global Catalogue of Microorganisms (GCM) 10K type strain sequencing project: providing services to taxonomists for standard genome sequencing and annotation.</title>
        <authorList>
            <consortium name="The Broad Institute Genomics Platform"/>
            <consortium name="The Broad Institute Genome Sequencing Center for Infectious Disease"/>
            <person name="Wu L."/>
            <person name="Ma J."/>
        </authorList>
    </citation>
    <scope>NUCLEOTIDE SEQUENCE [LARGE SCALE GENOMIC DNA]</scope>
    <source>
        <strain evidence="2">JCM 17304</strain>
    </source>
</reference>
<keyword evidence="2" id="KW-1185">Reference proteome</keyword>